<feature type="transmembrane region" description="Helical" evidence="1">
    <location>
        <begin position="85"/>
        <end position="101"/>
    </location>
</feature>
<dbReference type="OrthoDB" id="198399at2"/>
<keyword evidence="1" id="KW-0472">Membrane</keyword>
<evidence type="ECO:0000313" key="4">
    <source>
        <dbReference type="Proteomes" id="UP000216498"/>
    </source>
</evidence>
<reference evidence="3 4" key="1">
    <citation type="submission" date="2017-08" db="EMBL/GenBank/DDBJ databases">
        <title>Virgibacillus indicus sp. nov. and Virgibacillus profoundi sp. nov, two moderately halophilic bacteria isolated from marine sediment by using the Microfluidic Streak Plate.</title>
        <authorList>
            <person name="Xu B."/>
            <person name="Hu B."/>
            <person name="Wang J."/>
            <person name="Zhu Y."/>
            <person name="Huang L."/>
            <person name="Du W."/>
            <person name="Huang Y."/>
        </authorList>
    </citation>
    <scope>NUCLEOTIDE SEQUENCE [LARGE SCALE GENOMIC DNA]</scope>
    <source>
        <strain evidence="3 4">IO3-P2-C2</strain>
    </source>
</reference>
<evidence type="ECO:0000259" key="2">
    <source>
        <dbReference type="PROSITE" id="PS50106"/>
    </source>
</evidence>
<feature type="domain" description="PDZ" evidence="2">
    <location>
        <begin position="303"/>
        <end position="361"/>
    </location>
</feature>
<dbReference type="PROSITE" id="PS50106">
    <property type="entry name" value="PDZ"/>
    <property type="match status" value="1"/>
</dbReference>
<feature type="transmembrane region" description="Helical" evidence="1">
    <location>
        <begin position="268"/>
        <end position="286"/>
    </location>
</feature>
<dbReference type="InterPro" id="IPR041489">
    <property type="entry name" value="PDZ_6"/>
</dbReference>
<sequence>MMDTWFIELAKGIGRVFLNPLLYWALILVIFAGYKRIKRERKNFGVKVFDVFAEWKSTWGLSLISGFVISVITLGAGLVLTYETILLLSAVIIILSLTLNFTMLSSSYTIGISFILLLFLPFLLENQTYVDPDLFSATNFTGLILLLGIFLIVEAFLLGRVKDNESFPELRMGNRGAWTGQHHARKMAFIPFLILVPTGMITPFAAYWPYFSIGEETYSLVLVPFLLGFDHVIKSNLPRQSALRIAKRTAILGTLVILMAIGGSFLPWLSFAAVLIAIIGKEYINYNHRAGDRKRTNYYHQTEKGLKVLAVIPGTPADRLGIRVGETIYRVNGKKVGSTEEFYQALQESGASFKLDLLDHSDEIRFVQGALYEGEHHELGIIFTSEPYRLDKKRSQKAAAQN</sequence>
<keyword evidence="4" id="KW-1185">Reference proteome</keyword>
<dbReference type="AlphaFoldDB" id="A0A265NBF2"/>
<keyword evidence="1" id="KW-1133">Transmembrane helix</keyword>
<accession>A0A265NBF2</accession>
<feature type="transmembrane region" description="Helical" evidence="1">
    <location>
        <begin position="136"/>
        <end position="158"/>
    </location>
</feature>
<gene>
    <name evidence="3" type="ORF">CIL03_10890</name>
</gene>
<dbReference type="Proteomes" id="UP000216498">
    <property type="component" value="Unassembled WGS sequence"/>
</dbReference>
<feature type="transmembrane region" description="Helical" evidence="1">
    <location>
        <begin position="188"/>
        <end position="211"/>
    </location>
</feature>
<evidence type="ECO:0000256" key="1">
    <source>
        <dbReference type="SAM" id="Phobius"/>
    </source>
</evidence>
<feature type="transmembrane region" description="Helical" evidence="1">
    <location>
        <begin position="58"/>
        <end position="79"/>
    </location>
</feature>
<name>A0A265NBF2_9BACI</name>
<dbReference type="InterPro" id="IPR036034">
    <property type="entry name" value="PDZ_sf"/>
</dbReference>
<evidence type="ECO:0000313" key="3">
    <source>
        <dbReference type="EMBL" id="OZU88784.1"/>
    </source>
</evidence>
<dbReference type="Gene3D" id="2.30.42.10">
    <property type="match status" value="1"/>
</dbReference>
<feature type="transmembrane region" description="Helical" evidence="1">
    <location>
        <begin position="20"/>
        <end position="37"/>
    </location>
</feature>
<keyword evidence="1" id="KW-0812">Transmembrane</keyword>
<protein>
    <submittedName>
        <fullName evidence="3">PDZ domain-containing protein</fullName>
    </submittedName>
</protein>
<dbReference type="EMBL" id="NPMS01000004">
    <property type="protein sequence ID" value="OZU88784.1"/>
    <property type="molecule type" value="Genomic_DNA"/>
</dbReference>
<organism evidence="3 4">
    <name type="scientific">Virgibacillus indicus</name>
    <dbReference type="NCBI Taxonomy" id="2024554"/>
    <lineage>
        <taxon>Bacteria</taxon>
        <taxon>Bacillati</taxon>
        <taxon>Bacillota</taxon>
        <taxon>Bacilli</taxon>
        <taxon>Bacillales</taxon>
        <taxon>Bacillaceae</taxon>
        <taxon>Virgibacillus</taxon>
    </lineage>
</organism>
<dbReference type="SUPFAM" id="SSF50156">
    <property type="entry name" value="PDZ domain-like"/>
    <property type="match status" value="1"/>
</dbReference>
<dbReference type="InterPro" id="IPR001478">
    <property type="entry name" value="PDZ"/>
</dbReference>
<dbReference type="SMART" id="SM00228">
    <property type="entry name" value="PDZ"/>
    <property type="match status" value="1"/>
</dbReference>
<comment type="caution">
    <text evidence="3">The sequence shown here is derived from an EMBL/GenBank/DDBJ whole genome shotgun (WGS) entry which is preliminary data.</text>
</comment>
<proteinExistence type="predicted"/>
<dbReference type="Pfam" id="PF17820">
    <property type="entry name" value="PDZ_6"/>
    <property type="match status" value="1"/>
</dbReference>